<keyword evidence="3" id="KW-0489">Methyltransferase</keyword>
<dbReference type="PRINTS" id="PR00996">
    <property type="entry name" value="CHERMTFRASE"/>
</dbReference>
<dbReference type="PANTHER" id="PTHR24422">
    <property type="entry name" value="CHEMOTAXIS PROTEIN METHYLTRANSFERASE"/>
    <property type="match status" value="1"/>
</dbReference>
<sequence>MKQAADPDYEQFKNLFLQLTGINLVYYKEEQMRRRLSTLRAKRGFSSFVRYFYALQQSEKLLNECLNRITINVTEFFRNRPRWAVLEQRISRLAAERSRLNVWSAACSTGEEAYSLVILLKKYLPDHAFHITATDIDRDVLQKASEGQYPSTALKELSAKERRAYFTQNGMTCTVNHSMKKSIRFYQNNLLSDPAPGTFDLIVCRNVLIYFTEEGKRLIYPKLSGALRKDGLLFVGSTEQIFHPEHYLLRPAETFFYEKMQ</sequence>
<organism evidence="7">
    <name type="scientific">Sporolactobacillus sp. Y61</name>
    <dbReference type="NCBI Taxonomy" id="3160863"/>
    <lineage>
        <taxon>Bacteria</taxon>
        <taxon>Bacillati</taxon>
        <taxon>Bacillota</taxon>
        <taxon>Bacilli</taxon>
        <taxon>Bacillales</taxon>
        <taxon>Sporolactobacillaceae</taxon>
        <taxon>Sporolactobacillus</taxon>
    </lineage>
</organism>
<dbReference type="PROSITE" id="PS50123">
    <property type="entry name" value="CHER"/>
    <property type="match status" value="1"/>
</dbReference>
<dbReference type="Pfam" id="PF01739">
    <property type="entry name" value="CheR"/>
    <property type="match status" value="1"/>
</dbReference>
<keyword evidence="4" id="KW-0808">Transferase</keyword>
<dbReference type="AlphaFoldDB" id="A0AAU8IDJ9"/>
<reference evidence="7" key="1">
    <citation type="submission" date="2024-06" db="EMBL/GenBank/DDBJ databases">
        <authorList>
            <person name="Fan A."/>
            <person name="Zhang F.Y."/>
            <person name="Zhang L."/>
        </authorList>
    </citation>
    <scope>NUCLEOTIDE SEQUENCE</scope>
    <source>
        <strain evidence="7">Y61</strain>
    </source>
</reference>
<proteinExistence type="predicted"/>
<dbReference type="EC" id="2.1.1.80" evidence="2"/>
<evidence type="ECO:0000256" key="3">
    <source>
        <dbReference type="ARBA" id="ARBA00022603"/>
    </source>
</evidence>
<dbReference type="EMBL" id="CP159510">
    <property type="protein sequence ID" value="XCJ16301.1"/>
    <property type="molecule type" value="Genomic_DNA"/>
</dbReference>
<feature type="domain" description="CheR-type methyltransferase" evidence="6">
    <location>
        <begin position="1"/>
        <end position="261"/>
    </location>
</feature>
<evidence type="ECO:0000313" key="7">
    <source>
        <dbReference type="EMBL" id="XCJ16301.1"/>
    </source>
</evidence>
<dbReference type="GO" id="GO:0032259">
    <property type="term" value="P:methylation"/>
    <property type="evidence" value="ECO:0007669"/>
    <property type="project" value="UniProtKB-KW"/>
</dbReference>
<gene>
    <name evidence="7" type="ORF">ABNN70_11520</name>
</gene>
<evidence type="ECO:0000256" key="5">
    <source>
        <dbReference type="ARBA" id="ARBA00022691"/>
    </source>
</evidence>
<dbReference type="SMART" id="SM00138">
    <property type="entry name" value="MeTrc"/>
    <property type="match status" value="1"/>
</dbReference>
<accession>A0AAU8IDJ9</accession>
<dbReference type="Gene3D" id="3.40.50.150">
    <property type="entry name" value="Vaccinia Virus protein VP39"/>
    <property type="match status" value="1"/>
</dbReference>
<dbReference type="Gene3D" id="1.10.155.10">
    <property type="entry name" value="Chemotaxis receptor methyltransferase CheR, N-terminal domain"/>
    <property type="match status" value="1"/>
</dbReference>
<comment type="catalytic activity">
    <reaction evidence="1">
        <text>L-glutamyl-[protein] + S-adenosyl-L-methionine = [protein]-L-glutamate 5-O-methyl ester + S-adenosyl-L-homocysteine</text>
        <dbReference type="Rhea" id="RHEA:24452"/>
        <dbReference type="Rhea" id="RHEA-COMP:10208"/>
        <dbReference type="Rhea" id="RHEA-COMP:10311"/>
        <dbReference type="ChEBI" id="CHEBI:29973"/>
        <dbReference type="ChEBI" id="CHEBI:57856"/>
        <dbReference type="ChEBI" id="CHEBI:59789"/>
        <dbReference type="ChEBI" id="CHEBI:82795"/>
        <dbReference type="EC" id="2.1.1.80"/>
    </reaction>
</comment>
<dbReference type="InterPro" id="IPR029063">
    <property type="entry name" value="SAM-dependent_MTases_sf"/>
</dbReference>
<dbReference type="Pfam" id="PF03705">
    <property type="entry name" value="CheR_N"/>
    <property type="match status" value="1"/>
</dbReference>
<dbReference type="InterPro" id="IPR050903">
    <property type="entry name" value="Bact_Chemotaxis_MeTrfase"/>
</dbReference>
<dbReference type="CDD" id="cd02440">
    <property type="entry name" value="AdoMet_MTases"/>
    <property type="match status" value="1"/>
</dbReference>
<evidence type="ECO:0000256" key="4">
    <source>
        <dbReference type="ARBA" id="ARBA00022679"/>
    </source>
</evidence>
<dbReference type="InterPro" id="IPR022642">
    <property type="entry name" value="CheR_C"/>
</dbReference>
<keyword evidence="5" id="KW-0949">S-adenosyl-L-methionine</keyword>
<dbReference type="GO" id="GO:0008983">
    <property type="term" value="F:protein-glutamate O-methyltransferase activity"/>
    <property type="evidence" value="ECO:0007669"/>
    <property type="project" value="UniProtKB-EC"/>
</dbReference>
<evidence type="ECO:0000256" key="1">
    <source>
        <dbReference type="ARBA" id="ARBA00001541"/>
    </source>
</evidence>
<evidence type="ECO:0000256" key="2">
    <source>
        <dbReference type="ARBA" id="ARBA00012534"/>
    </source>
</evidence>
<evidence type="ECO:0000259" key="6">
    <source>
        <dbReference type="PROSITE" id="PS50123"/>
    </source>
</evidence>
<name>A0AAU8IDJ9_9BACL</name>
<dbReference type="RefSeq" id="WP_353947876.1">
    <property type="nucleotide sequence ID" value="NZ_CP159510.1"/>
</dbReference>
<dbReference type="PANTHER" id="PTHR24422:SF19">
    <property type="entry name" value="CHEMOTAXIS PROTEIN METHYLTRANSFERASE"/>
    <property type="match status" value="1"/>
</dbReference>
<dbReference type="InterPro" id="IPR022641">
    <property type="entry name" value="CheR_N"/>
</dbReference>
<dbReference type="InterPro" id="IPR036804">
    <property type="entry name" value="CheR_N_sf"/>
</dbReference>
<protein>
    <recommendedName>
        <fullName evidence="2">protein-glutamate O-methyltransferase</fullName>
        <ecNumber evidence="2">2.1.1.80</ecNumber>
    </recommendedName>
</protein>
<dbReference type="SUPFAM" id="SSF47757">
    <property type="entry name" value="Chemotaxis receptor methyltransferase CheR, N-terminal domain"/>
    <property type="match status" value="1"/>
</dbReference>
<dbReference type="SUPFAM" id="SSF53335">
    <property type="entry name" value="S-adenosyl-L-methionine-dependent methyltransferases"/>
    <property type="match status" value="1"/>
</dbReference>
<dbReference type="InterPro" id="IPR000780">
    <property type="entry name" value="CheR_MeTrfase"/>
</dbReference>